<evidence type="ECO:0000259" key="2">
    <source>
        <dbReference type="Pfam" id="PF25411"/>
    </source>
</evidence>
<proteinExistence type="predicted"/>
<sequence length="167" mass="17804">MQFKNLFVAASVLAYTSVGMSSPIPADEPLVGGDIEQTIETRQSLFDTAVFNQSIGGIVFNVTKLVLAIRGNDMAHRREFTQRVAREAFAISSGNAVVVCNVGYQTTGQVLSRTVQRFDANIGADVTYDVVVIGPGATFTRQGDGGFENWAYSIPGRCSAAGAKITC</sequence>
<evidence type="ECO:0000256" key="1">
    <source>
        <dbReference type="SAM" id="SignalP"/>
    </source>
</evidence>
<dbReference type="OrthoDB" id="4827337at2759"/>
<organism evidence="3 4">
    <name type="scientific">Plectosphaerella plurivora</name>
    <dbReference type="NCBI Taxonomy" id="936078"/>
    <lineage>
        <taxon>Eukaryota</taxon>
        <taxon>Fungi</taxon>
        <taxon>Dikarya</taxon>
        <taxon>Ascomycota</taxon>
        <taxon>Pezizomycotina</taxon>
        <taxon>Sordariomycetes</taxon>
        <taxon>Hypocreomycetidae</taxon>
        <taxon>Glomerellales</taxon>
        <taxon>Plectosphaerellaceae</taxon>
        <taxon>Plectosphaerella</taxon>
    </lineage>
</organism>
<dbReference type="Proteomes" id="UP000770015">
    <property type="component" value="Unassembled WGS sequence"/>
</dbReference>
<keyword evidence="4" id="KW-1185">Reference proteome</keyword>
<dbReference type="Pfam" id="PF25411">
    <property type="entry name" value="DUF7888"/>
    <property type="match status" value="1"/>
</dbReference>
<accession>A0A9P9AID7</accession>
<feature type="chain" id="PRO_5040210447" description="DUF7888 domain-containing protein" evidence="1">
    <location>
        <begin position="22"/>
        <end position="167"/>
    </location>
</feature>
<keyword evidence="1" id="KW-0732">Signal</keyword>
<dbReference type="AlphaFoldDB" id="A0A9P9AID7"/>
<dbReference type="InterPro" id="IPR057210">
    <property type="entry name" value="DUF7888"/>
</dbReference>
<evidence type="ECO:0000313" key="4">
    <source>
        <dbReference type="Proteomes" id="UP000770015"/>
    </source>
</evidence>
<name>A0A9P9AID7_9PEZI</name>
<protein>
    <recommendedName>
        <fullName evidence="2">DUF7888 domain-containing protein</fullName>
    </recommendedName>
</protein>
<gene>
    <name evidence="3" type="ORF">F5X68DRAFT_272273</name>
</gene>
<feature type="domain" description="DUF7888" evidence="2">
    <location>
        <begin position="57"/>
        <end position="161"/>
    </location>
</feature>
<feature type="signal peptide" evidence="1">
    <location>
        <begin position="1"/>
        <end position="21"/>
    </location>
</feature>
<dbReference type="EMBL" id="JAGSXJ010000001">
    <property type="protein sequence ID" value="KAH6697294.1"/>
    <property type="molecule type" value="Genomic_DNA"/>
</dbReference>
<reference evidence="3" key="1">
    <citation type="journal article" date="2021" name="Nat. Commun.">
        <title>Genetic determinants of endophytism in the Arabidopsis root mycobiome.</title>
        <authorList>
            <person name="Mesny F."/>
            <person name="Miyauchi S."/>
            <person name="Thiergart T."/>
            <person name="Pickel B."/>
            <person name="Atanasova L."/>
            <person name="Karlsson M."/>
            <person name="Huettel B."/>
            <person name="Barry K.W."/>
            <person name="Haridas S."/>
            <person name="Chen C."/>
            <person name="Bauer D."/>
            <person name="Andreopoulos W."/>
            <person name="Pangilinan J."/>
            <person name="LaButti K."/>
            <person name="Riley R."/>
            <person name="Lipzen A."/>
            <person name="Clum A."/>
            <person name="Drula E."/>
            <person name="Henrissat B."/>
            <person name="Kohler A."/>
            <person name="Grigoriev I.V."/>
            <person name="Martin F.M."/>
            <person name="Hacquard S."/>
        </authorList>
    </citation>
    <scope>NUCLEOTIDE SEQUENCE</scope>
    <source>
        <strain evidence="3">MPI-SDFR-AT-0117</strain>
    </source>
</reference>
<evidence type="ECO:0000313" key="3">
    <source>
        <dbReference type="EMBL" id="KAH6697294.1"/>
    </source>
</evidence>
<comment type="caution">
    <text evidence="3">The sequence shown here is derived from an EMBL/GenBank/DDBJ whole genome shotgun (WGS) entry which is preliminary data.</text>
</comment>